<protein>
    <submittedName>
        <fullName evidence="11">Na+/H+ antiporter NhaC</fullName>
    </submittedName>
</protein>
<evidence type="ECO:0000259" key="10">
    <source>
        <dbReference type="Pfam" id="PF03553"/>
    </source>
</evidence>
<dbReference type="NCBIfam" id="TIGR00931">
    <property type="entry name" value="antiport_nhaC"/>
    <property type="match status" value="1"/>
</dbReference>
<reference evidence="11 12" key="1">
    <citation type="submission" date="2021-06" db="EMBL/GenBank/DDBJ databases">
        <authorList>
            <person name="Sun Q."/>
            <person name="Li D."/>
        </authorList>
    </citation>
    <scope>NUCLEOTIDE SEQUENCE [LARGE SCALE GENOMIC DNA]</scope>
    <source>
        <strain evidence="11 12">MSJ-2</strain>
    </source>
</reference>
<evidence type="ECO:0000256" key="2">
    <source>
        <dbReference type="ARBA" id="ARBA00022448"/>
    </source>
</evidence>
<dbReference type="RefSeq" id="WP_216633502.1">
    <property type="nucleotide sequence ID" value="NZ_JAHLQN010000001.1"/>
</dbReference>
<evidence type="ECO:0000256" key="7">
    <source>
        <dbReference type="ARBA" id="ARBA00023136"/>
    </source>
</evidence>
<dbReference type="PANTHER" id="PTHR33451">
    <property type="entry name" value="MALATE-2H(+)/NA(+)-LACTATE ANTIPORTER"/>
    <property type="match status" value="1"/>
</dbReference>
<feature type="transmembrane region" description="Helical" evidence="9">
    <location>
        <begin position="448"/>
        <end position="469"/>
    </location>
</feature>
<evidence type="ECO:0000256" key="6">
    <source>
        <dbReference type="ARBA" id="ARBA00022989"/>
    </source>
</evidence>
<gene>
    <name evidence="11" type="primary">nhaC</name>
    <name evidence="11" type="ORF">KQI82_15080</name>
</gene>
<feature type="transmembrane region" description="Helical" evidence="9">
    <location>
        <begin position="45"/>
        <end position="65"/>
    </location>
</feature>
<evidence type="ECO:0000256" key="4">
    <source>
        <dbReference type="ARBA" id="ARBA00022475"/>
    </source>
</evidence>
<evidence type="ECO:0000313" key="12">
    <source>
        <dbReference type="Proteomes" id="UP000787672"/>
    </source>
</evidence>
<feature type="transmembrane region" description="Helical" evidence="9">
    <location>
        <begin position="143"/>
        <end position="166"/>
    </location>
</feature>
<evidence type="ECO:0000256" key="8">
    <source>
        <dbReference type="ARBA" id="ARBA00038435"/>
    </source>
</evidence>
<evidence type="ECO:0000256" key="3">
    <source>
        <dbReference type="ARBA" id="ARBA00022449"/>
    </source>
</evidence>
<dbReference type="EMBL" id="JAHLQN010000001">
    <property type="protein sequence ID" value="MBU5628233.1"/>
    <property type="molecule type" value="Genomic_DNA"/>
</dbReference>
<organism evidence="11 12">
    <name type="scientific">Dysosmobacter acutus</name>
    <dbReference type="NCBI Taxonomy" id="2841504"/>
    <lineage>
        <taxon>Bacteria</taxon>
        <taxon>Bacillati</taxon>
        <taxon>Bacillota</taxon>
        <taxon>Clostridia</taxon>
        <taxon>Eubacteriales</taxon>
        <taxon>Oscillospiraceae</taxon>
        <taxon>Dysosmobacter</taxon>
    </lineage>
</organism>
<feature type="transmembrane region" description="Helical" evidence="9">
    <location>
        <begin position="364"/>
        <end position="389"/>
    </location>
</feature>
<feature type="transmembrane region" description="Helical" evidence="9">
    <location>
        <begin position="422"/>
        <end position="441"/>
    </location>
</feature>
<comment type="caution">
    <text evidence="11">The sequence shown here is derived from an EMBL/GenBank/DDBJ whole genome shotgun (WGS) entry which is preliminary data.</text>
</comment>
<keyword evidence="7 9" id="KW-0472">Membrane</keyword>
<evidence type="ECO:0000256" key="9">
    <source>
        <dbReference type="SAM" id="Phobius"/>
    </source>
</evidence>
<feature type="transmembrane region" description="Helical" evidence="9">
    <location>
        <begin position="117"/>
        <end position="137"/>
    </location>
</feature>
<feature type="transmembrane region" description="Helical" evidence="9">
    <location>
        <begin position="77"/>
        <end position="110"/>
    </location>
</feature>
<evidence type="ECO:0000313" key="11">
    <source>
        <dbReference type="EMBL" id="MBU5628233.1"/>
    </source>
</evidence>
<keyword evidence="4" id="KW-1003">Cell membrane</keyword>
<dbReference type="Pfam" id="PF03553">
    <property type="entry name" value="Na_H_antiporter"/>
    <property type="match status" value="1"/>
</dbReference>
<dbReference type="PANTHER" id="PTHR33451:SF3">
    <property type="entry name" value="MALATE-2H(+)_NA(+)-LACTATE ANTIPORTER"/>
    <property type="match status" value="1"/>
</dbReference>
<proteinExistence type="inferred from homology"/>
<feature type="transmembrane region" description="Helical" evidence="9">
    <location>
        <begin position="325"/>
        <end position="343"/>
    </location>
</feature>
<dbReference type="InterPro" id="IPR052180">
    <property type="entry name" value="NhaC_Na-H+_Antiporter"/>
</dbReference>
<keyword evidence="5 9" id="KW-0812">Transmembrane</keyword>
<keyword evidence="12" id="KW-1185">Reference proteome</keyword>
<feature type="transmembrane region" description="Helical" evidence="9">
    <location>
        <begin position="243"/>
        <end position="264"/>
    </location>
</feature>
<accession>A0ABS6FD69</accession>
<dbReference type="InterPro" id="IPR004770">
    <property type="entry name" value="Na/H_antiport_NhaC"/>
</dbReference>
<evidence type="ECO:0000256" key="5">
    <source>
        <dbReference type="ARBA" id="ARBA00022692"/>
    </source>
</evidence>
<sequence length="481" mass="51591">MEETKTSNSEMVKRPPFWVSLAIVIFLSVILVAQLIVYGSPDVHMTMIFAIVFTAVILMATGTKWETIEEGIVHGSSIAIIPMLILMFIGMLISTLIACGTIPTLIYYGLKIINPKFFLVTAALVCSVCSIVTGSSWTTGGTFGVAFMAIGEGLGIPAPITAGAVISGAVIGDKMSPCSDSTNLAPAVAECNIFDHIKAMMVTTFPAYIVCIIIYFLIGMRYSADSINEEAFDAILKGVSANWSVSAGHVLLSLIPLAVVLFLAIKKKSALATMVIASIVAMIIAMIVKGYSFGEMMSTMNYGFSIDTGNEFLNRLLNRGGIQNMLWTCSLGYIALPFGGILEKTGVMESLLEKLKKFTTTAKGVIISHNIFGIIVNFLSGSQMVAILLPGRLMLPAYKKLHIKNQICSRVCEDGATCTSPLVPWGLCGVTFASCLGVATVEYMPYAFLCYLVPVVSCLWGCFGIGTQYEDGYGPVKGQKK</sequence>
<feature type="transmembrane region" description="Helical" evidence="9">
    <location>
        <begin position="17"/>
        <end position="38"/>
    </location>
</feature>
<keyword evidence="2" id="KW-0813">Transport</keyword>
<feature type="transmembrane region" description="Helical" evidence="9">
    <location>
        <begin position="271"/>
        <end position="291"/>
    </location>
</feature>
<dbReference type="InterPro" id="IPR018461">
    <property type="entry name" value="Na/H_Antiport_NhaC-like_C"/>
</dbReference>
<comment type="subcellular location">
    <subcellularLocation>
        <location evidence="1">Cell membrane</location>
        <topology evidence="1">Multi-pass membrane protein</topology>
    </subcellularLocation>
</comment>
<keyword evidence="3" id="KW-0050">Antiport</keyword>
<dbReference type="Proteomes" id="UP000787672">
    <property type="component" value="Unassembled WGS sequence"/>
</dbReference>
<evidence type="ECO:0000256" key="1">
    <source>
        <dbReference type="ARBA" id="ARBA00004651"/>
    </source>
</evidence>
<keyword evidence="6 9" id="KW-1133">Transmembrane helix</keyword>
<feature type="domain" description="Na+/H+ antiporter NhaC-like C-terminal" evidence="10">
    <location>
        <begin position="168"/>
        <end position="465"/>
    </location>
</feature>
<feature type="transmembrane region" description="Helical" evidence="9">
    <location>
        <begin position="205"/>
        <end position="223"/>
    </location>
</feature>
<name>A0ABS6FD69_9FIRM</name>
<comment type="similarity">
    <text evidence="8">Belongs to the NhaC Na(+)/H(+) (TC 2.A.35) antiporter family.</text>
</comment>